<accession>F2N7G3</accession>
<dbReference type="Gene3D" id="3.30.1240.10">
    <property type="match status" value="1"/>
</dbReference>
<dbReference type="PANTHER" id="PTHR10000">
    <property type="entry name" value="PHOSPHOSERINE PHOSPHATASE"/>
    <property type="match status" value="1"/>
</dbReference>
<dbReference type="AlphaFoldDB" id="F2N7G3"/>
<evidence type="ECO:0000313" key="2">
    <source>
        <dbReference type="Proteomes" id="UP000006851"/>
    </source>
</evidence>
<dbReference type="InterPro" id="IPR006379">
    <property type="entry name" value="HAD-SF_hydro_IIB"/>
</dbReference>
<sequence length="289" mass="31392">MIRMIASDMDDTFLDGAHRVPAPNIAALERLHELGVLFVPCSGRPYPSIMGNLEDVDQRLLTGTYVISLNGGFINRYGQDEPLTSVTLDRSVAEELYRRGMDEHRIMHVYVPSGTIYTQGVRDAESSYLAGMRGVTALTGTERDLGFVGDEDVVKILYVDTDFDALQRLGERLRPDLDATRVAITYSARRYLEFVPAGMDKGVGVRRLAGMLGIDMDEVMSIGDSANDISMLDAAGIGVGVANVCEDTRAHCDAVTAATGEQGALAEILQRFIEPGYAHGQTKLGLPTT</sequence>
<dbReference type="PANTHER" id="PTHR10000:SF8">
    <property type="entry name" value="HAD SUPERFAMILY HYDROLASE-LIKE, TYPE 3"/>
    <property type="match status" value="1"/>
</dbReference>
<dbReference type="eggNOG" id="COG0561">
    <property type="taxonomic scope" value="Bacteria"/>
</dbReference>
<dbReference type="SUPFAM" id="SSF56784">
    <property type="entry name" value="HAD-like"/>
    <property type="match status" value="1"/>
</dbReference>
<dbReference type="Pfam" id="PF08282">
    <property type="entry name" value="Hydrolase_3"/>
    <property type="match status" value="1"/>
</dbReference>
<evidence type="ECO:0000313" key="1">
    <source>
        <dbReference type="EMBL" id="AEB06779.1"/>
    </source>
</evidence>
<keyword evidence="2" id="KW-1185">Reference proteome</keyword>
<dbReference type="SFLD" id="SFLDS00003">
    <property type="entry name" value="Haloacid_Dehalogenase"/>
    <property type="match status" value="1"/>
</dbReference>
<dbReference type="GO" id="GO:0005829">
    <property type="term" value="C:cytosol"/>
    <property type="evidence" value="ECO:0007669"/>
    <property type="project" value="TreeGrafter"/>
</dbReference>
<name>F2N7G3_CORGP</name>
<dbReference type="Proteomes" id="UP000006851">
    <property type="component" value="Chromosome"/>
</dbReference>
<dbReference type="InterPro" id="IPR036412">
    <property type="entry name" value="HAD-like_sf"/>
</dbReference>
<dbReference type="RefSeq" id="WP_013708522.1">
    <property type="nucleotide sequence ID" value="NC_015389.1"/>
</dbReference>
<dbReference type="NCBIfam" id="TIGR01484">
    <property type="entry name" value="HAD-SF-IIB"/>
    <property type="match status" value="1"/>
</dbReference>
<keyword evidence="1" id="KW-0378">Hydrolase</keyword>
<dbReference type="GO" id="GO:0000287">
    <property type="term" value="F:magnesium ion binding"/>
    <property type="evidence" value="ECO:0007669"/>
    <property type="project" value="TreeGrafter"/>
</dbReference>
<gene>
    <name evidence="1" type="ordered locus">Corgl_0665</name>
</gene>
<dbReference type="HOGENOM" id="CLU_044146_0_1_11"/>
<dbReference type="NCBIfam" id="TIGR00099">
    <property type="entry name" value="Cof-subfamily"/>
    <property type="match status" value="1"/>
</dbReference>
<proteinExistence type="predicted"/>
<dbReference type="Gene3D" id="3.40.50.1000">
    <property type="entry name" value="HAD superfamily/HAD-like"/>
    <property type="match status" value="1"/>
</dbReference>
<dbReference type="GO" id="GO:0016791">
    <property type="term" value="F:phosphatase activity"/>
    <property type="evidence" value="ECO:0007669"/>
    <property type="project" value="TreeGrafter"/>
</dbReference>
<dbReference type="InterPro" id="IPR023214">
    <property type="entry name" value="HAD_sf"/>
</dbReference>
<dbReference type="EMBL" id="CP002628">
    <property type="protein sequence ID" value="AEB06779.1"/>
    <property type="molecule type" value="Genomic_DNA"/>
</dbReference>
<dbReference type="InterPro" id="IPR000150">
    <property type="entry name" value="Cof"/>
</dbReference>
<reference evidence="2" key="1">
    <citation type="journal article" date="2013" name="Stand. Genomic Sci.">
        <title>Complete genome sequence of Coriobacterium glomerans type strain (PW2(T)) from the midgut of Pyrrhocoris apterus L. (red soldier bug).</title>
        <authorList>
            <person name="Stackebrandt E."/>
            <person name="Zeytun A."/>
            <person name="Lapidus A."/>
            <person name="Nolan M."/>
            <person name="Lucas S."/>
            <person name="Hammon N."/>
            <person name="Deshpande S."/>
            <person name="Cheng J.F."/>
            <person name="Tapia R."/>
            <person name="Goodwin L.A."/>
            <person name="Pitluck S."/>
            <person name="Liolios K."/>
            <person name="Pagani I."/>
            <person name="Ivanova N."/>
            <person name="Mavromatis K."/>
            <person name="Mikhailova N."/>
            <person name="Huntemann M."/>
            <person name="Pati A."/>
            <person name="Chen A."/>
            <person name="Palaniappan K."/>
            <person name="Chang Y.J."/>
            <person name="Land M."/>
            <person name="Hauser L."/>
            <person name="Rohde M."/>
            <person name="Pukall R."/>
            <person name="Goker M."/>
            <person name="Detter J.C."/>
            <person name="Woyke T."/>
            <person name="Bristow J."/>
            <person name="Eisen J.A."/>
            <person name="Markowitz V."/>
            <person name="Hugenholtz P."/>
            <person name="Kyrpides N.C."/>
            <person name="Klenk H.P."/>
        </authorList>
    </citation>
    <scope>NUCLEOTIDE SEQUENCE</scope>
    <source>
        <strain evidence="2">ATCC 49209 / DSM 20642 / JCM 10262 / PW2</strain>
    </source>
</reference>
<protein>
    <submittedName>
        <fullName evidence="1">Cof-like hydrolase</fullName>
    </submittedName>
</protein>
<organism evidence="1 2">
    <name type="scientific">Coriobacterium glomerans (strain ATCC 49209 / DSM 20642 / JCM 10262 / PW2)</name>
    <dbReference type="NCBI Taxonomy" id="700015"/>
    <lineage>
        <taxon>Bacteria</taxon>
        <taxon>Bacillati</taxon>
        <taxon>Actinomycetota</taxon>
        <taxon>Coriobacteriia</taxon>
        <taxon>Coriobacteriales</taxon>
        <taxon>Coriobacteriaceae</taxon>
        <taxon>Coriobacterium</taxon>
    </lineage>
</organism>
<dbReference type="SFLD" id="SFLDG01140">
    <property type="entry name" value="C2.B:_Phosphomannomutase_and_P"/>
    <property type="match status" value="1"/>
</dbReference>
<dbReference type="STRING" id="700015.Corgl_0665"/>
<dbReference type="KEGG" id="cgo:Corgl_0665"/>